<evidence type="ECO:0000313" key="2">
    <source>
        <dbReference type="EMBL" id="CAD9652501.1"/>
    </source>
</evidence>
<dbReference type="AlphaFoldDB" id="A0A7S2QUW5"/>
<gene>
    <name evidence="2" type="ORF">TPAC0785_LOCUS45</name>
</gene>
<sequence length="339" mass="37520">MFRSTLSLLLLPAVSALLKMPSGITEETLCDGGLCDDRDLPYSNLIPSQPGYQWNDAGGYCGSWATQRAVLSKGAWISQQQVRDHTSPCGGNDNEILSCNIDEAWTNLKLDYDGFDFKSLETPQTDGYKSWLKAQLAQGNAVAWMILWSGQTYPIYDLTPPSGMYGHVEPVIGIQSNHPLNDTTVYDDDVILHYTDGGVNTVHREMSTLSGEWGGPGEKADCGDYSYCIGNPWGFGWAVKGFADDVVAAPASLHISPWMKEPDTRSGEDPDEIQGTLTATDLEEGATYAIYRWDSVKEALTYSDEYKKTTFKATSDTYEYVDDKSFQSDSATYYRVVKQ</sequence>
<reference evidence="2" key="1">
    <citation type="submission" date="2021-01" db="EMBL/GenBank/DDBJ databases">
        <authorList>
            <person name="Corre E."/>
            <person name="Pelletier E."/>
            <person name="Niang G."/>
            <person name="Scheremetjew M."/>
            <person name="Finn R."/>
            <person name="Kale V."/>
            <person name="Holt S."/>
            <person name="Cochrane G."/>
            <person name="Meng A."/>
            <person name="Brown T."/>
            <person name="Cohen L."/>
        </authorList>
    </citation>
    <scope>NUCLEOTIDE SEQUENCE</scope>
    <source>
        <strain evidence="2">CCMP 1866</strain>
    </source>
</reference>
<dbReference type="EMBL" id="HBHE01000059">
    <property type="protein sequence ID" value="CAD9652501.1"/>
    <property type="molecule type" value="Transcribed_RNA"/>
</dbReference>
<proteinExistence type="predicted"/>
<feature type="chain" id="PRO_5030890465" description="Phospholipase B-like" evidence="1">
    <location>
        <begin position="17"/>
        <end position="339"/>
    </location>
</feature>
<organism evidence="2">
    <name type="scientific">Triparma pacifica</name>
    <dbReference type="NCBI Taxonomy" id="91992"/>
    <lineage>
        <taxon>Eukaryota</taxon>
        <taxon>Sar</taxon>
        <taxon>Stramenopiles</taxon>
        <taxon>Ochrophyta</taxon>
        <taxon>Bolidophyceae</taxon>
        <taxon>Parmales</taxon>
        <taxon>Triparmaceae</taxon>
        <taxon>Triparma</taxon>
    </lineage>
</organism>
<feature type="signal peptide" evidence="1">
    <location>
        <begin position="1"/>
        <end position="16"/>
    </location>
</feature>
<protein>
    <recommendedName>
        <fullName evidence="3">Phospholipase B-like</fullName>
    </recommendedName>
</protein>
<keyword evidence="1" id="KW-0732">Signal</keyword>
<evidence type="ECO:0008006" key="3">
    <source>
        <dbReference type="Google" id="ProtNLM"/>
    </source>
</evidence>
<evidence type="ECO:0000256" key="1">
    <source>
        <dbReference type="SAM" id="SignalP"/>
    </source>
</evidence>
<accession>A0A7S2QUW5</accession>
<name>A0A7S2QUW5_9STRA</name>